<dbReference type="Proteomes" id="UP001341840">
    <property type="component" value="Unassembled WGS sequence"/>
</dbReference>
<accession>A0ABU6QYV6</accession>
<proteinExistence type="predicted"/>
<keyword evidence="1" id="KW-1133">Transmembrane helix</keyword>
<sequence length="389" mass="43338">SSLPSDMSVPALLSSVTAATATATALFLICKSRLMRLRPHEKNLVTLHREQLKSDARGKMIFFSQIGTSKALAKRLCDKLESNGVVLELVDARNYEPEALPKENLVVLVASTSEVWNQPSTRSPFSPDNIPFGAEFFADWIGDYDDAFRVGAFVVNACSFSAYVVGRGVTENGKNLMAKAANQIRDLGHTAELNVDFESWWGSVVAVLQGAVLGVEPELEPEPEDVGSSDPKDLYILVENVDYVKEDNKTHVRVSSIIKYRMLTIIDEDNGTFKEIGHVPAQWPLREDLSLSDSPLPQSQGFCSLGNYFFFAGGIMLYTSTDLIEGFDDTTKLWHLKYNKSTSTWAWRICGNLFCHRRHPLVVPCEGKLYIFGGDNLGEHWVDIYTIRS</sequence>
<dbReference type="Pfam" id="PF00258">
    <property type="entry name" value="Flavodoxin_1"/>
    <property type="match status" value="1"/>
</dbReference>
<name>A0ABU6QYV6_9FABA</name>
<keyword evidence="1" id="KW-0472">Membrane</keyword>
<feature type="transmembrane region" description="Helical" evidence="1">
    <location>
        <begin position="12"/>
        <end position="30"/>
    </location>
</feature>
<organism evidence="3 4">
    <name type="scientific">Stylosanthes scabra</name>
    <dbReference type="NCBI Taxonomy" id="79078"/>
    <lineage>
        <taxon>Eukaryota</taxon>
        <taxon>Viridiplantae</taxon>
        <taxon>Streptophyta</taxon>
        <taxon>Embryophyta</taxon>
        <taxon>Tracheophyta</taxon>
        <taxon>Spermatophyta</taxon>
        <taxon>Magnoliopsida</taxon>
        <taxon>eudicotyledons</taxon>
        <taxon>Gunneridae</taxon>
        <taxon>Pentapetalae</taxon>
        <taxon>rosids</taxon>
        <taxon>fabids</taxon>
        <taxon>Fabales</taxon>
        <taxon>Fabaceae</taxon>
        <taxon>Papilionoideae</taxon>
        <taxon>50 kb inversion clade</taxon>
        <taxon>dalbergioids sensu lato</taxon>
        <taxon>Dalbergieae</taxon>
        <taxon>Pterocarpus clade</taxon>
        <taxon>Stylosanthes</taxon>
    </lineage>
</organism>
<dbReference type="Gene3D" id="2.120.10.80">
    <property type="entry name" value="Kelch-type beta propeller"/>
    <property type="match status" value="1"/>
</dbReference>
<dbReference type="EMBL" id="JASCZI010005072">
    <property type="protein sequence ID" value="MED6117272.1"/>
    <property type="molecule type" value="Genomic_DNA"/>
</dbReference>
<dbReference type="InterPro" id="IPR015915">
    <property type="entry name" value="Kelch-typ_b-propeller"/>
</dbReference>
<dbReference type="PANTHER" id="PTHR13930:SF0">
    <property type="entry name" value="S-ADENOSYL-L-METHIONINE-DEPENDENT TRNA 4-DEMETHYLWYOSINE SYNTHASE TYW1-RELATED"/>
    <property type="match status" value="1"/>
</dbReference>
<evidence type="ECO:0000259" key="2">
    <source>
        <dbReference type="PROSITE" id="PS50902"/>
    </source>
</evidence>
<dbReference type="PROSITE" id="PS50902">
    <property type="entry name" value="FLAVODOXIN_LIKE"/>
    <property type="match status" value="1"/>
</dbReference>
<dbReference type="InterPro" id="IPR029039">
    <property type="entry name" value="Flavoprotein-like_sf"/>
</dbReference>
<dbReference type="SUPFAM" id="SSF117281">
    <property type="entry name" value="Kelch motif"/>
    <property type="match status" value="1"/>
</dbReference>
<keyword evidence="4" id="KW-1185">Reference proteome</keyword>
<evidence type="ECO:0000313" key="3">
    <source>
        <dbReference type="EMBL" id="MED6117272.1"/>
    </source>
</evidence>
<feature type="non-terminal residue" evidence="3">
    <location>
        <position position="389"/>
    </location>
</feature>
<comment type="caution">
    <text evidence="3">The sequence shown here is derived from an EMBL/GenBank/DDBJ whole genome shotgun (WGS) entry which is preliminary data.</text>
</comment>
<evidence type="ECO:0000313" key="4">
    <source>
        <dbReference type="Proteomes" id="UP001341840"/>
    </source>
</evidence>
<feature type="non-terminal residue" evidence="3">
    <location>
        <position position="1"/>
    </location>
</feature>
<dbReference type="InterPro" id="IPR034556">
    <property type="entry name" value="tRNA_wybutosine-synthase"/>
</dbReference>
<dbReference type="SUPFAM" id="SSF52218">
    <property type="entry name" value="Flavoproteins"/>
    <property type="match status" value="1"/>
</dbReference>
<feature type="domain" description="Flavodoxin-like" evidence="2">
    <location>
        <begin position="58"/>
        <end position="205"/>
    </location>
</feature>
<dbReference type="InterPro" id="IPR008254">
    <property type="entry name" value="Flavodoxin/NO_synth"/>
</dbReference>
<gene>
    <name evidence="3" type="ORF">PIB30_108475</name>
</gene>
<keyword evidence="1" id="KW-0812">Transmembrane</keyword>
<dbReference type="Gene3D" id="3.40.50.360">
    <property type="match status" value="1"/>
</dbReference>
<evidence type="ECO:0000256" key="1">
    <source>
        <dbReference type="SAM" id="Phobius"/>
    </source>
</evidence>
<protein>
    <recommendedName>
        <fullName evidence="2">Flavodoxin-like domain-containing protein</fullName>
    </recommendedName>
</protein>
<dbReference type="PANTHER" id="PTHR13930">
    <property type="entry name" value="S-ADENOSYL-L-METHIONINE-DEPENDENT TRNA 4-DEMETHYLWYOSINE SYNTHASE"/>
    <property type="match status" value="1"/>
</dbReference>
<reference evidence="3 4" key="1">
    <citation type="journal article" date="2023" name="Plants (Basel)">
        <title>Bridging the Gap: Combining Genomics and Transcriptomics Approaches to Understand Stylosanthes scabra, an Orphan Legume from the Brazilian Caatinga.</title>
        <authorList>
            <person name="Ferreira-Neto J.R.C."/>
            <person name="da Silva M.D."/>
            <person name="Binneck E."/>
            <person name="de Melo N.F."/>
            <person name="da Silva R.H."/>
            <person name="de Melo A.L.T.M."/>
            <person name="Pandolfi V."/>
            <person name="Bustamante F.O."/>
            <person name="Brasileiro-Vidal A.C."/>
            <person name="Benko-Iseppon A.M."/>
        </authorList>
    </citation>
    <scope>NUCLEOTIDE SEQUENCE [LARGE SCALE GENOMIC DNA]</scope>
    <source>
        <tissue evidence="3">Leaves</tissue>
    </source>
</reference>